<dbReference type="GO" id="GO:0043842">
    <property type="term" value="F:Kdo transferase activity"/>
    <property type="evidence" value="ECO:0007669"/>
    <property type="project" value="UniProtKB-EC"/>
</dbReference>
<dbReference type="EC" id="2.4.99.12" evidence="3 8"/>
<reference evidence="12 13" key="2">
    <citation type="submission" date="2016-10" db="EMBL/GenBank/DDBJ databases">
        <authorList>
            <person name="Varghese N."/>
            <person name="Submissions S."/>
        </authorList>
    </citation>
    <scope>NUCLEOTIDE SEQUENCE [LARGE SCALE GENOMIC DNA]</scope>
    <source>
        <strain evidence="12 13">DSM 24802</strain>
    </source>
</reference>
<keyword evidence="13" id="KW-1185">Reference proteome</keyword>
<comment type="catalytic activity">
    <reaction evidence="7 8">
        <text>lipid IVA (E. coli) + CMP-3-deoxy-beta-D-manno-octulosonate = alpha-Kdo-(2-&gt;6)-lipid IVA (E. coli) + CMP + H(+)</text>
        <dbReference type="Rhea" id="RHEA:28066"/>
        <dbReference type="ChEBI" id="CHEBI:15378"/>
        <dbReference type="ChEBI" id="CHEBI:58603"/>
        <dbReference type="ChEBI" id="CHEBI:60364"/>
        <dbReference type="ChEBI" id="CHEBI:60377"/>
        <dbReference type="ChEBI" id="CHEBI:85987"/>
        <dbReference type="EC" id="2.4.99.12"/>
    </reaction>
</comment>
<feature type="domain" description="3-deoxy-D-manno-octulosonic-acid transferase N-terminal" evidence="10">
    <location>
        <begin position="84"/>
        <end position="187"/>
    </location>
</feature>
<dbReference type="Pfam" id="PF04413">
    <property type="entry name" value="Glycos_transf_N"/>
    <property type="match status" value="1"/>
</dbReference>
<dbReference type="GO" id="GO:0009244">
    <property type="term" value="P:lipopolysaccharide core region biosynthetic process"/>
    <property type="evidence" value="ECO:0007669"/>
    <property type="project" value="UniProtKB-UniRule"/>
</dbReference>
<sequence length="433" mass="45745">MAFPLGLRLYLFATARRARPGGQEPAGRADRPSGPLIWMPLAGGIPPSLPQLIGHLQEAPGATRSTPEVLVTLPGDASPSLPPDVLVASAPPQSLPDIRRFLDRWRPDLVVLTGDCLPAALIHEARRAGIAVQWIDAAPPRAGHPKRFPGVLRALLQSLSLIVARDRESARALRRLGASDSRIEIAGAPHEEPIVLPYVEAEREAMAALLRARPIWLAAGLPEAEENLVLEAHRAALRKAHRLLLIAVPHDPARAEALRAKMEIAQGWSVACRSSDEEPDEEVQAYIADTEGEMGLWYRLAPISYMGGSLTSGARRSPLEAAALGSAIVHGPEHGPHGATFVRLAEARATRPILSSPELGRAVAELIAPDRAAALSHNAWEASTAGAEATDRLAAMIAAALPQPAADNAGDEADADTAAAGPGRGAPTEREAP</sequence>
<evidence type="ECO:0000313" key="13">
    <source>
        <dbReference type="Proteomes" id="UP000199541"/>
    </source>
</evidence>
<dbReference type="Gene3D" id="3.40.50.2000">
    <property type="entry name" value="Glycogen Phosphorylase B"/>
    <property type="match status" value="1"/>
</dbReference>
<reference evidence="11" key="1">
    <citation type="journal article" date="2014" name="Int. J. Syst. Evol. Microbiol.">
        <title>Complete genome sequence of Corynebacterium casei LMG S-19264T (=DSM 44701T), isolated from a smear-ripened cheese.</title>
        <authorList>
            <consortium name="US DOE Joint Genome Institute (JGI-PGF)"/>
            <person name="Walter F."/>
            <person name="Albersmeier A."/>
            <person name="Kalinowski J."/>
            <person name="Ruckert C."/>
        </authorList>
    </citation>
    <scope>NUCLEOTIDE SEQUENCE</scope>
    <source>
        <strain evidence="11">CGMCC 1.10859</strain>
    </source>
</reference>
<evidence type="ECO:0000256" key="8">
    <source>
        <dbReference type="RuleBase" id="RU365103"/>
    </source>
</evidence>
<comment type="function">
    <text evidence="1 8">Involved in lipopolysaccharide (LPS) biosynthesis. Catalyzes the transfer of 3-deoxy-D-manno-octulosonate (Kdo) residue(s) from CMP-Kdo to lipid IV(A), the tetraacyldisaccharide-1,4'-bisphosphate precursor of lipid A.</text>
</comment>
<keyword evidence="8" id="KW-1003">Cell membrane</keyword>
<feature type="region of interest" description="Disordered" evidence="9">
    <location>
        <begin position="405"/>
        <end position="433"/>
    </location>
</feature>
<evidence type="ECO:0000256" key="7">
    <source>
        <dbReference type="ARBA" id="ARBA00049183"/>
    </source>
</evidence>
<evidence type="ECO:0000313" key="14">
    <source>
        <dbReference type="Proteomes" id="UP000634647"/>
    </source>
</evidence>
<keyword evidence="5 8" id="KW-0808">Transferase</keyword>
<dbReference type="Proteomes" id="UP000199541">
    <property type="component" value="Unassembled WGS sequence"/>
</dbReference>
<protein>
    <recommendedName>
        <fullName evidence="4 8">3-deoxy-D-manno-octulosonic acid transferase</fullName>
        <shortName evidence="8">Kdo transferase</shortName>
        <ecNumber evidence="3 8">2.4.99.12</ecNumber>
    </recommendedName>
    <alternativeName>
        <fullName evidence="6 8">Lipid IV(A) 3-deoxy-D-manno-octulosonic acid transferase</fullName>
    </alternativeName>
</protein>
<dbReference type="PANTHER" id="PTHR42755:SF1">
    <property type="entry name" value="3-DEOXY-D-MANNO-OCTULOSONIC ACID TRANSFERASE, MITOCHONDRIAL-RELATED"/>
    <property type="match status" value="1"/>
</dbReference>
<evidence type="ECO:0000256" key="4">
    <source>
        <dbReference type="ARBA" id="ARBA00019077"/>
    </source>
</evidence>
<dbReference type="PANTHER" id="PTHR42755">
    <property type="entry name" value="3-DEOXY-MANNO-OCTULOSONATE CYTIDYLYLTRANSFERASE"/>
    <property type="match status" value="1"/>
</dbReference>
<dbReference type="InterPro" id="IPR038107">
    <property type="entry name" value="Glycos_transf_N_sf"/>
</dbReference>
<evidence type="ECO:0000256" key="6">
    <source>
        <dbReference type="ARBA" id="ARBA00031445"/>
    </source>
</evidence>
<proteinExistence type="inferred from homology"/>
<dbReference type="GO" id="GO:0009245">
    <property type="term" value="P:lipid A biosynthetic process"/>
    <property type="evidence" value="ECO:0007669"/>
    <property type="project" value="TreeGrafter"/>
</dbReference>
<comment type="similarity">
    <text evidence="8">Belongs to the glycosyltransferase group 1 family.</text>
</comment>
<evidence type="ECO:0000256" key="9">
    <source>
        <dbReference type="SAM" id="MobiDB-lite"/>
    </source>
</evidence>
<dbReference type="Gene3D" id="3.40.50.11720">
    <property type="entry name" value="3-Deoxy-D-manno-octulosonic-acid transferase, N-terminal domain"/>
    <property type="match status" value="1"/>
</dbReference>
<dbReference type="Proteomes" id="UP000634647">
    <property type="component" value="Unassembled WGS sequence"/>
</dbReference>
<dbReference type="GO" id="GO:0005886">
    <property type="term" value="C:plasma membrane"/>
    <property type="evidence" value="ECO:0007669"/>
    <property type="project" value="UniProtKB-SubCell"/>
</dbReference>
<dbReference type="InterPro" id="IPR039901">
    <property type="entry name" value="Kdotransferase"/>
</dbReference>
<keyword evidence="8" id="KW-0472">Membrane</keyword>
<evidence type="ECO:0000259" key="10">
    <source>
        <dbReference type="Pfam" id="PF04413"/>
    </source>
</evidence>
<comment type="pathway">
    <text evidence="2 8">Bacterial outer membrane biogenesis; LPS core biosynthesis.</text>
</comment>
<evidence type="ECO:0000313" key="12">
    <source>
        <dbReference type="EMBL" id="SDW04152.1"/>
    </source>
</evidence>
<name>A0AAN4ZY08_9RHOB</name>
<dbReference type="InterPro" id="IPR007507">
    <property type="entry name" value="Glycos_transf_N"/>
</dbReference>
<evidence type="ECO:0000256" key="2">
    <source>
        <dbReference type="ARBA" id="ARBA00004713"/>
    </source>
</evidence>
<evidence type="ECO:0000256" key="1">
    <source>
        <dbReference type="ARBA" id="ARBA00003394"/>
    </source>
</evidence>
<evidence type="ECO:0000256" key="5">
    <source>
        <dbReference type="ARBA" id="ARBA00022679"/>
    </source>
</evidence>
<evidence type="ECO:0000256" key="3">
    <source>
        <dbReference type="ARBA" id="ARBA00012621"/>
    </source>
</evidence>
<dbReference type="EMBL" id="BNAB01000001">
    <property type="protein sequence ID" value="GHD98883.1"/>
    <property type="molecule type" value="Genomic_DNA"/>
</dbReference>
<comment type="subcellular location">
    <subcellularLocation>
        <location evidence="8">Cell membrane</location>
    </subcellularLocation>
</comment>
<gene>
    <name evidence="11" type="primary">kdtA</name>
    <name evidence="11" type="ORF">GCM10008024_04180</name>
    <name evidence="12" type="ORF">SAMN05444006_101130</name>
</gene>
<comment type="caution">
    <text evidence="11">The sequence shown here is derived from an EMBL/GenBank/DDBJ whole genome shotgun (WGS) entry which is preliminary data.</text>
</comment>
<evidence type="ECO:0000313" key="11">
    <source>
        <dbReference type="EMBL" id="GHD98883.1"/>
    </source>
</evidence>
<organism evidence="11 14">
    <name type="scientific">Allgaiera indica</name>
    <dbReference type="NCBI Taxonomy" id="765699"/>
    <lineage>
        <taxon>Bacteria</taxon>
        <taxon>Pseudomonadati</taxon>
        <taxon>Pseudomonadota</taxon>
        <taxon>Alphaproteobacteria</taxon>
        <taxon>Rhodobacterales</taxon>
        <taxon>Paracoccaceae</taxon>
        <taxon>Allgaiera</taxon>
    </lineage>
</organism>
<dbReference type="EMBL" id="FNOB01000001">
    <property type="protein sequence ID" value="SDW04152.1"/>
    <property type="molecule type" value="Genomic_DNA"/>
</dbReference>
<dbReference type="AlphaFoldDB" id="A0AAN4ZY08"/>
<reference evidence="11" key="3">
    <citation type="submission" date="2023-06" db="EMBL/GenBank/DDBJ databases">
        <authorList>
            <person name="Sun Q."/>
            <person name="Zhou Y."/>
        </authorList>
    </citation>
    <scope>NUCLEOTIDE SEQUENCE</scope>
    <source>
        <strain evidence="11">CGMCC 1.10859</strain>
    </source>
</reference>
<keyword evidence="8" id="KW-0448">Lipopolysaccharide biosynthesis</keyword>
<accession>A0AAN4ZY08</accession>
<dbReference type="SUPFAM" id="SSF53756">
    <property type="entry name" value="UDP-Glycosyltransferase/glycogen phosphorylase"/>
    <property type="match status" value="1"/>
</dbReference>
<dbReference type="RefSeq" id="WP_051646325.1">
    <property type="nucleotide sequence ID" value="NZ_BNAB01000001.1"/>
</dbReference>